<dbReference type="Proteomes" id="UP000464754">
    <property type="component" value="Chromosome"/>
</dbReference>
<dbReference type="PANTHER" id="PTHR33221:SF9">
    <property type="entry name" value="RRF2 FAMILY PROTEIN"/>
    <property type="match status" value="1"/>
</dbReference>
<accession>A0A6N4TJF4</accession>
<reference evidence="2" key="1">
    <citation type="submission" date="2019-05" db="EMBL/GenBank/DDBJ databases">
        <title>Complete genome sequencing of Absiella argi strain JCM 30884.</title>
        <authorList>
            <person name="Sakamoto M."/>
            <person name="Murakami T."/>
            <person name="Mori H."/>
        </authorList>
    </citation>
    <scope>NUCLEOTIDE SEQUENCE [LARGE SCALE GENOMIC DNA]</scope>
    <source>
        <strain evidence="2">JCM 30884</strain>
    </source>
</reference>
<organism evidence="1 2">
    <name type="scientific">Amedibacterium intestinale</name>
    <dbReference type="NCBI Taxonomy" id="2583452"/>
    <lineage>
        <taxon>Bacteria</taxon>
        <taxon>Bacillati</taxon>
        <taxon>Bacillota</taxon>
        <taxon>Erysipelotrichia</taxon>
        <taxon>Erysipelotrichales</taxon>
        <taxon>Erysipelotrichaceae</taxon>
        <taxon>Amedibacterium</taxon>
    </lineage>
</organism>
<dbReference type="NCBIfam" id="TIGR00738">
    <property type="entry name" value="rrf2_super"/>
    <property type="match status" value="1"/>
</dbReference>
<proteinExistence type="predicted"/>
<dbReference type="KEGG" id="aarg:Aargi30884_17600"/>
<protein>
    <submittedName>
        <fullName evidence="1">Transcriptional regulator</fullName>
    </submittedName>
</protein>
<dbReference type="Gene3D" id="1.10.10.10">
    <property type="entry name" value="Winged helix-like DNA-binding domain superfamily/Winged helix DNA-binding domain"/>
    <property type="match status" value="1"/>
</dbReference>
<evidence type="ECO:0000313" key="1">
    <source>
        <dbReference type="EMBL" id="BBK22857.1"/>
    </source>
</evidence>
<dbReference type="SUPFAM" id="SSF46785">
    <property type="entry name" value="Winged helix' DNA-binding domain"/>
    <property type="match status" value="1"/>
</dbReference>
<dbReference type="RefSeq" id="WP_115716641.1">
    <property type="nucleotide sequence ID" value="NZ_AP019695.1"/>
</dbReference>
<dbReference type="InterPro" id="IPR000944">
    <property type="entry name" value="Tscrpt_reg_Rrf2"/>
</dbReference>
<name>A0A6N4TJF4_9FIRM</name>
<evidence type="ECO:0000313" key="2">
    <source>
        <dbReference type="Proteomes" id="UP000464754"/>
    </source>
</evidence>
<dbReference type="PROSITE" id="PS51197">
    <property type="entry name" value="HTH_RRF2_2"/>
    <property type="match status" value="1"/>
</dbReference>
<keyword evidence="2" id="KW-1185">Reference proteome</keyword>
<dbReference type="GO" id="GO:0003700">
    <property type="term" value="F:DNA-binding transcription factor activity"/>
    <property type="evidence" value="ECO:0007669"/>
    <property type="project" value="TreeGrafter"/>
</dbReference>
<dbReference type="GO" id="GO:0005829">
    <property type="term" value="C:cytosol"/>
    <property type="evidence" value="ECO:0007669"/>
    <property type="project" value="TreeGrafter"/>
</dbReference>
<dbReference type="AlphaFoldDB" id="A0A6N4TJF4"/>
<sequence length="153" mass="17469">MKIRHSFEQAICILLLIASSDGPLKSHQLSEILKVSDSYLKKITRQLVVSGLITSKASKRGGFVLNRETKDISFLDIFDAIEGKENFIETTHLMDKVFDSSIKVAETENVFMEYLNNAEEQYRSKLKEITLERIIKVAHKVEKETVHVDSVLK</sequence>
<dbReference type="EMBL" id="AP019695">
    <property type="protein sequence ID" value="BBK22857.1"/>
    <property type="molecule type" value="Genomic_DNA"/>
</dbReference>
<dbReference type="InterPro" id="IPR036388">
    <property type="entry name" value="WH-like_DNA-bd_sf"/>
</dbReference>
<dbReference type="InterPro" id="IPR036390">
    <property type="entry name" value="WH_DNA-bd_sf"/>
</dbReference>
<dbReference type="PANTHER" id="PTHR33221">
    <property type="entry name" value="WINGED HELIX-TURN-HELIX TRANSCRIPTIONAL REGULATOR, RRF2 FAMILY"/>
    <property type="match status" value="1"/>
</dbReference>
<gene>
    <name evidence="1" type="ORF">Aargi30884_17600</name>
</gene>
<dbReference type="Pfam" id="PF02082">
    <property type="entry name" value="Rrf2"/>
    <property type="match status" value="1"/>
</dbReference>